<name>A0A9W8LT51_9FUNG</name>
<comment type="similarity">
    <text evidence="1">Belongs to the actin family.</text>
</comment>
<dbReference type="AlphaFoldDB" id="A0A9W8LT51"/>
<evidence type="ECO:0000256" key="1">
    <source>
        <dbReference type="RuleBase" id="RU000487"/>
    </source>
</evidence>
<dbReference type="InterPro" id="IPR004000">
    <property type="entry name" value="Actin"/>
</dbReference>
<comment type="caution">
    <text evidence="3">The sequence shown here is derived from an EMBL/GenBank/DDBJ whole genome shotgun (WGS) entry which is preliminary data.</text>
</comment>
<reference evidence="3" key="1">
    <citation type="submission" date="2022-07" db="EMBL/GenBank/DDBJ databases">
        <title>Phylogenomic reconstructions and comparative analyses of Kickxellomycotina fungi.</title>
        <authorList>
            <person name="Reynolds N.K."/>
            <person name="Stajich J.E."/>
            <person name="Barry K."/>
            <person name="Grigoriev I.V."/>
            <person name="Crous P."/>
            <person name="Smith M.E."/>
        </authorList>
    </citation>
    <scope>NUCLEOTIDE SEQUENCE</scope>
    <source>
        <strain evidence="3">NRRL 1565</strain>
    </source>
</reference>
<dbReference type="EMBL" id="JANBUO010000982">
    <property type="protein sequence ID" value="KAJ2800454.1"/>
    <property type="molecule type" value="Genomic_DNA"/>
</dbReference>
<dbReference type="OrthoDB" id="337660at2759"/>
<organism evidence="3 4">
    <name type="scientific">Coemansia guatemalensis</name>
    <dbReference type="NCBI Taxonomy" id="2761395"/>
    <lineage>
        <taxon>Eukaryota</taxon>
        <taxon>Fungi</taxon>
        <taxon>Fungi incertae sedis</taxon>
        <taxon>Zoopagomycota</taxon>
        <taxon>Kickxellomycotina</taxon>
        <taxon>Kickxellomycetes</taxon>
        <taxon>Kickxellales</taxon>
        <taxon>Kickxellaceae</taxon>
        <taxon>Coemansia</taxon>
    </lineage>
</organism>
<evidence type="ECO:0008006" key="5">
    <source>
        <dbReference type="Google" id="ProtNLM"/>
    </source>
</evidence>
<dbReference type="InterPro" id="IPR043129">
    <property type="entry name" value="ATPase_NBD"/>
</dbReference>
<keyword evidence="4" id="KW-1185">Reference proteome</keyword>
<dbReference type="SUPFAM" id="SSF53067">
    <property type="entry name" value="Actin-like ATPase domain"/>
    <property type="match status" value="2"/>
</dbReference>
<protein>
    <recommendedName>
        <fullName evidence="5">Actin-like ATPase domain-containing protein</fullName>
    </recommendedName>
</protein>
<dbReference type="Gene3D" id="3.30.420.40">
    <property type="match status" value="2"/>
</dbReference>
<dbReference type="PANTHER" id="PTHR11937">
    <property type="entry name" value="ACTIN"/>
    <property type="match status" value="1"/>
</dbReference>
<dbReference type="Pfam" id="PF00022">
    <property type="entry name" value="Actin"/>
    <property type="match status" value="1"/>
</dbReference>
<gene>
    <name evidence="3" type="ORF">H4R20_004057</name>
</gene>
<dbReference type="Proteomes" id="UP001140094">
    <property type="component" value="Unassembled WGS sequence"/>
</dbReference>
<proteinExistence type="inferred from homology"/>
<dbReference type="SMART" id="SM00268">
    <property type="entry name" value="ACTIN"/>
    <property type="match status" value="1"/>
</dbReference>
<dbReference type="CDD" id="cd10207">
    <property type="entry name" value="ASKHA_NBD_Arp10"/>
    <property type="match status" value="1"/>
</dbReference>
<dbReference type="Gene3D" id="3.90.640.10">
    <property type="entry name" value="Actin, Chain A, domain 4"/>
    <property type="match status" value="1"/>
</dbReference>
<evidence type="ECO:0000313" key="4">
    <source>
        <dbReference type="Proteomes" id="UP001140094"/>
    </source>
</evidence>
<evidence type="ECO:0000313" key="3">
    <source>
        <dbReference type="EMBL" id="KAJ2800454.1"/>
    </source>
</evidence>
<feature type="region of interest" description="Disordered" evidence="2">
    <location>
        <begin position="415"/>
        <end position="448"/>
    </location>
</feature>
<feature type="compositionally biased region" description="Polar residues" evidence="2">
    <location>
        <begin position="430"/>
        <end position="443"/>
    </location>
</feature>
<sequence length="488" mass="52711">MSDSFSSTRQESTILESATGRLSMLGGSRSALQRPLSTAGSGLGSSLLYGASAEEKVVLDIGSFTLRAGFSGDSAPLHTGELFGDFKAVGPSSRRKGQIRGLFGLSEAPDEEMLDALLLEQLREVYRCQLLLDPKSRKVAIAEGALLPIQIKRALARVLLGNLRVPQLSFYPSSVAGLMTCGATSGLVIDCGHRSTTVIPVYDCRPLTAYMTYTTMGGNALFENLCGLLKKFARFQPFDKSLSEQLVDSQMLDEQLCYHLLNNLLYASPVPLPAAKLAEASKGLSVGEASQDIVEWFESSVTASSPVTRLTIETPQYGHGTLLIPSWVRERAVEVLLTGDVSQEHLGLVDTVAQCIQRAPVDTRRELVKQILMVGGVADMPNIRMRMLQDLIAYLQRDSRWAALANDVALAEERVTKDSGNKSAMAPGEDQSNQHGSQSSPANGSVFRPSERPWIGVSLAVAAKIGGLDLRRDGFDGYNVPDWTSIIS</sequence>
<accession>A0A9W8LT51</accession>
<evidence type="ECO:0000256" key="2">
    <source>
        <dbReference type="SAM" id="MobiDB-lite"/>
    </source>
</evidence>